<keyword evidence="3" id="KW-1185">Reference proteome</keyword>
<evidence type="ECO:0000313" key="2">
    <source>
        <dbReference type="EMBL" id="PKT72316.1"/>
    </source>
</evidence>
<dbReference type="Proteomes" id="UP000236178">
    <property type="component" value="Unassembled WGS sequence"/>
</dbReference>
<protein>
    <submittedName>
        <fullName evidence="2">Uncharacterized protein</fullName>
    </submittedName>
</protein>
<sequence>MLLITLAGQLNDAADRLPLPDMIQPTPALAKILEDEIRTVEGLLNNLSSESAFRFRAGSREPLPPAAHIRQTTTALVKAAEPVGAALRDLGAAVSCLGHADDCRHRSAGPERERALAFAREGLLWTIAHAHRRLVHAAALLRTAAEHRTPFPPRRGATLHGPRRAKGPAR</sequence>
<organism evidence="2 3">
    <name type="scientific">Streptomyces populi</name>
    <dbReference type="NCBI Taxonomy" id="2058924"/>
    <lineage>
        <taxon>Bacteria</taxon>
        <taxon>Bacillati</taxon>
        <taxon>Actinomycetota</taxon>
        <taxon>Actinomycetes</taxon>
        <taxon>Kitasatosporales</taxon>
        <taxon>Streptomycetaceae</taxon>
        <taxon>Streptomyces</taxon>
    </lineage>
</organism>
<gene>
    <name evidence="2" type="ORF">CW362_14590</name>
</gene>
<comment type="caution">
    <text evidence="2">The sequence shown here is derived from an EMBL/GenBank/DDBJ whole genome shotgun (WGS) entry which is preliminary data.</text>
</comment>
<reference evidence="2 3" key="1">
    <citation type="submission" date="2017-12" db="EMBL/GenBank/DDBJ databases">
        <title>Streptomyces populusis sp. nov., a novel endophytic actinobacterium isolated from stems of Populus adenopoda Maxim.</title>
        <authorList>
            <person name="Wang Z."/>
        </authorList>
    </citation>
    <scope>NUCLEOTIDE SEQUENCE [LARGE SCALE GENOMIC DNA]</scope>
    <source>
        <strain evidence="2 3">A249</strain>
    </source>
</reference>
<feature type="region of interest" description="Disordered" evidence="1">
    <location>
        <begin position="146"/>
        <end position="170"/>
    </location>
</feature>
<dbReference type="OrthoDB" id="4336412at2"/>
<dbReference type="RefSeq" id="WP_103549868.1">
    <property type="nucleotide sequence ID" value="NZ_KZ626862.1"/>
</dbReference>
<evidence type="ECO:0000256" key="1">
    <source>
        <dbReference type="SAM" id="MobiDB-lite"/>
    </source>
</evidence>
<accession>A0A2I0SQW6</accession>
<name>A0A2I0SQW6_9ACTN</name>
<evidence type="ECO:0000313" key="3">
    <source>
        <dbReference type="Proteomes" id="UP000236178"/>
    </source>
</evidence>
<dbReference type="EMBL" id="PJOS01000023">
    <property type="protein sequence ID" value="PKT72316.1"/>
    <property type="molecule type" value="Genomic_DNA"/>
</dbReference>
<dbReference type="AlphaFoldDB" id="A0A2I0SQW6"/>
<proteinExistence type="predicted"/>
<feature type="compositionally biased region" description="Basic residues" evidence="1">
    <location>
        <begin position="161"/>
        <end position="170"/>
    </location>
</feature>